<accession>A0ABS1M161</accession>
<evidence type="ECO:0000313" key="5">
    <source>
        <dbReference type="Proteomes" id="UP000602198"/>
    </source>
</evidence>
<feature type="domain" description="HTH tetR-type" evidence="3">
    <location>
        <begin position="32"/>
        <end position="92"/>
    </location>
</feature>
<dbReference type="PROSITE" id="PS50977">
    <property type="entry name" value="HTH_TETR_2"/>
    <property type="match status" value="1"/>
</dbReference>
<protein>
    <submittedName>
        <fullName evidence="4">TetR family transcriptional regulator</fullName>
    </submittedName>
</protein>
<evidence type="ECO:0000256" key="1">
    <source>
        <dbReference type="ARBA" id="ARBA00023125"/>
    </source>
</evidence>
<dbReference type="PANTHER" id="PTHR30055:SF200">
    <property type="entry name" value="HTH-TYPE TRANSCRIPTIONAL REPRESSOR BDCR"/>
    <property type="match status" value="1"/>
</dbReference>
<feature type="DNA-binding region" description="H-T-H motif" evidence="2">
    <location>
        <begin position="55"/>
        <end position="74"/>
    </location>
</feature>
<dbReference type="Proteomes" id="UP000602198">
    <property type="component" value="Unassembled WGS sequence"/>
</dbReference>
<evidence type="ECO:0000259" key="3">
    <source>
        <dbReference type="PROSITE" id="PS50977"/>
    </source>
</evidence>
<dbReference type="SUPFAM" id="SSF46689">
    <property type="entry name" value="Homeodomain-like"/>
    <property type="match status" value="1"/>
</dbReference>
<dbReference type="PANTHER" id="PTHR30055">
    <property type="entry name" value="HTH-TYPE TRANSCRIPTIONAL REGULATOR RUTR"/>
    <property type="match status" value="1"/>
</dbReference>
<dbReference type="Gene3D" id="1.10.357.10">
    <property type="entry name" value="Tetracycline Repressor, domain 2"/>
    <property type="match status" value="1"/>
</dbReference>
<dbReference type="InterPro" id="IPR001647">
    <property type="entry name" value="HTH_TetR"/>
</dbReference>
<dbReference type="InterPro" id="IPR009057">
    <property type="entry name" value="Homeodomain-like_sf"/>
</dbReference>
<keyword evidence="1 2" id="KW-0238">DNA-binding</keyword>
<dbReference type="InterPro" id="IPR041490">
    <property type="entry name" value="KstR2_TetR_C"/>
</dbReference>
<comment type="caution">
    <text evidence="4">The sequence shown here is derived from an EMBL/GenBank/DDBJ whole genome shotgun (WGS) entry which is preliminary data.</text>
</comment>
<keyword evidence="5" id="KW-1185">Reference proteome</keyword>
<dbReference type="InterPro" id="IPR023772">
    <property type="entry name" value="DNA-bd_HTH_TetR-type_CS"/>
</dbReference>
<organism evidence="4 5">
    <name type="scientific">Nocardia acididurans</name>
    <dbReference type="NCBI Taxonomy" id="2802282"/>
    <lineage>
        <taxon>Bacteria</taxon>
        <taxon>Bacillati</taxon>
        <taxon>Actinomycetota</taxon>
        <taxon>Actinomycetes</taxon>
        <taxon>Mycobacteriales</taxon>
        <taxon>Nocardiaceae</taxon>
        <taxon>Nocardia</taxon>
    </lineage>
</organism>
<dbReference type="SUPFAM" id="SSF48498">
    <property type="entry name" value="Tetracyclin repressor-like, C-terminal domain"/>
    <property type="match status" value="1"/>
</dbReference>
<sequence length="220" mass="23875">MGTDEDHAQAAGNDDLALAMVELEQATYGRLPDGQRRIFRAAMDAFGEKGFHATTTRDIAARAGLSPAALYVHFGSKEEVLHRISVAAVRLTQQITDSAAATEGGPAQRLSATVRELSAWHARHSAAVRLVLHHLTDLTPAHRAEIDELLRSIHRRVRGLVAEGVQHGEFQVSDPSATALNLLSLCVDTARWYRPGYRRTPAQIGDDHAGSALRLVAARP</sequence>
<gene>
    <name evidence="4" type="ORF">JK358_05290</name>
</gene>
<dbReference type="PRINTS" id="PR00455">
    <property type="entry name" value="HTHTETR"/>
</dbReference>
<dbReference type="Pfam" id="PF17932">
    <property type="entry name" value="TetR_C_24"/>
    <property type="match status" value="1"/>
</dbReference>
<name>A0ABS1M161_9NOCA</name>
<dbReference type="EMBL" id="JAERRJ010000002">
    <property type="protein sequence ID" value="MBL1073800.1"/>
    <property type="molecule type" value="Genomic_DNA"/>
</dbReference>
<dbReference type="Pfam" id="PF00440">
    <property type="entry name" value="TetR_N"/>
    <property type="match status" value="1"/>
</dbReference>
<proteinExistence type="predicted"/>
<dbReference type="InterPro" id="IPR050109">
    <property type="entry name" value="HTH-type_TetR-like_transc_reg"/>
</dbReference>
<evidence type="ECO:0000256" key="2">
    <source>
        <dbReference type="PROSITE-ProRule" id="PRU00335"/>
    </source>
</evidence>
<evidence type="ECO:0000313" key="4">
    <source>
        <dbReference type="EMBL" id="MBL1073800.1"/>
    </source>
</evidence>
<reference evidence="4 5" key="1">
    <citation type="submission" date="2021-01" db="EMBL/GenBank/DDBJ databases">
        <title>WGS of actinomycetes isolated from Thailand.</title>
        <authorList>
            <person name="Thawai C."/>
        </authorList>
    </citation>
    <scope>NUCLEOTIDE SEQUENCE [LARGE SCALE GENOMIC DNA]</scope>
    <source>
        <strain evidence="4 5">LPG 2</strain>
    </source>
</reference>
<dbReference type="InterPro" id="IPR036271">
    <property type="entry name" value="Tet_transcr_reg_TetR-rel_C_sf"/>
</dbReference>
<dbReference type="RefSeq" id="WP_201944292.1">
    <property type="nucleotide sequence ID" value="NZ_JAERRJ010000002.1"/>
</dbReference>
<dbReference type="PROSITE" id="PS01081">
    <property type="entry name" value="HTH_TETR_1"/>
    <property type="match status" value="1"/>
</dbReference>